<accession>A0A0G4N017</accession>
<keyword evidence="11" id="KW-0119">Carbohydrate metabolism</keyword>
<evidence type="ECO:0000256" key="9">
    <source>
        <dbReference type="ARBA" id="ARBA00023033"/>
    </source>
</evidence>
<evidence type="ECO:0000313" key="18">
    <source>
        <dbReference type="EMBL" id="CRK11585.1"/>
    </source>
</evidence>
<dbReference type="CDD" id="cd21175">
    <property type="entry name" value="LPMO_AA9"/>
    <property type="match status" value="1"/>
</dbReference>
<dbReference type="EMBL" id="CVQI01031819">
    <property type="protein sequence ID" value="CRK39665.1"/>
    <property type="molecule type" value="Genomic_DNA"/>
</dbReference>
<evidence type="ECO:0000256" key="1">
    <source>
        <dbReference type="ARBA" id="ARBA00001973"/>
    </source>
</evidence>
<dbReference type="EMBL" id="CVQH01003002">
    <property type="protein sequence ID" value="CRK11585.1"/>
    <property type="molecule type" value="Genomic_DNA"/>
</dbReference>
<evidence type="ECO:0000256" key="2">
    <source>
        <dbReference type="ARBA" id="ARBA00004613"/>
    </source>
</evidence>
<dbReference type="PANTHER" id="PTHR33353">
    <property type="entry name" value="PUTATIVE (AFU_ORTHOLOGUE AFUA_1G12560)-RELATED"/>
    <property type="match status" value="1"/>
</dbReference>
<dbReference type="Gene3D" id="2.70.50.70">
    <property type="match status" value="1"/>
</dbReference>
<keyword evidence="9" id="KW-0503">Monooxygenase</keyword>
<keyword evidence="12" id="KW-0624">Polysaccharide degradation</keyword>
<gene>
    <name evidence="18" type="ORF">BN1708_010219</name>
    <name evidence="19" type="ORF">BN1723_015570</name>
</gene>
<evidence type="ECO:0000256" key="11">
    <source>
        <dbReference type="ARBA" id="ARBA00023277"/>
    </source>
</evidence>
<comment type="similarity">
    <text evidence="13">Belongs to the polysaccharide monooxygenase AA9 family.</text>
</comment>
<keyword evidence="5 16" id="KW-0732">Signal</keyword>
<feature type="chain" id="PRO_5007404984" description="lytic cellulose monooxygenase (C4-dehydrogenating)" evidence="16">
    <location>
        <begin position="17"/>
        <end position="279"/>
    </location>
</feature>
<dbReference type="PANTHER" id="PTHR33353:SF10">
    <property type="entry name" value="ENDO-BETA-1,4-GLUCANASE D"/>
    <property type="match status" value="1"/>
</dbReference>
<keyword evidence="10" id="KW-1015">Disulfide bond</keyword>
<feature type="domain" description="Auxiliary Activity family 9 catalytic" evidence="17">
    <location>
        <begin position="17"/>
        <end position="228"/>
    </location>
</feature>
<name>A0A0G4N017_VERLO</name>
<keyword evidence="6" id="KW-0136">Cellulose degradation</keyword>
<comment type="subcellular location">
    <subcellularLocation>
        <location evidence="2">Secreted</location>
    </subcellularLocation>
</comment>
<evidence type="ECO:0000256" key="12">
    <source>
        <dbReference type="ARBA" id="ARBA00023326"/>
    </source>
</evidence>
<keyword evidence="8" id="KW-0186">Copper</keyword>
<dbReference type="Proteomes" id="UP000045706">
    <property type="component" value="Unassembled WGS sequence"/>
</dbReference>
<sequence>MIRIALLLLLTSQAAAHGYIKTFTLDGTDHEGFRNWNQSPSPSAIGWPFTTPDEGPELDPASPDMICRRGATPAANHGTVTAGSTMLIHWTSADPVLSPEGWAHSGTTLTYLAPCHGSCAEVDKSTLRWTKIQESGLVSRPANADGLWASDVLRANGGVMEATVPRDIAPGNYVVRSEIIALHRSHLGEPEFYPQCGNVEVLGNGRDTLAGRGVSAQELYSRQDEQLYAYSLHEPTVETAWPLPGPKLYAGQVWNETVPGPVHTDENCHGGRAATLASQ</sequence>
<proteinExistence type="inferred from homology"/>
<evidence type="ECO:0000259" key="17">
    <source>
        <dbReference type="Pfam" id="PF03443"/>
    </source>
</evidence>
<dbReference type="GO" id="GO:0030245">
    <property type="term" value="P:cellulose catabolic process"/>
    <property type="evidence" value="ECO:0007669"/>
    <property type="project" value="UniProtKB-KW"/>
</dbReference>
<keyword evidence="7" id="KW-0560">Oxidoreductase</keyword>
<keyword evidence="20" id="KW-1185">Reference proteome</keyword>
<keyword evidence="4" id="KW-0479">Metal-binding</keyword>
<dbReference type="AlphaFoldDB" id="A0A0G4N017"/>
<evidence type="ECO:0000256" key="15">
    <source>
        <dbReference type="ARBA" id="ARBA00047174"/>
    </source>
</evidence>
<feature type="signal peptide" evidence="16">
    <location>
        <begin position="1"/>
        <end position="16"/>
    </location>
</feature>
<evidence type="ECO:0000313" key="19">
    <source>
        <dbReference type="EMBL" id="CRK39665.1"/>
    </source>
</evidence>
<evidence type="ECO:0000256" key="14">
    <source>
        <dbReference type="ARBA" id="ARBA00045077"/>
    </source>
</evidence>
<dbReference type="Pfam" id="PF03443">
    <property type="entry name" value="AA9"/>
    <property type="match status" value="1"/>
</dbReference>
<protein>
    <recommendedName>
        <fullName evidence="15">lytic cellulose monooxygenase (C4-dehydrogenating)</fullName>
        <ecNumber evidence="15">1.14.99.56</ecNumber>
    </recommendedName>
</protein>
<comment type="cofactor">
    <cofactor evidence="1">
        <name>Cu(2+)</name>
        <dbReference type="ChEBI" id="CHEBI:29036"/>
    </cofactor>
</comment>
<reference evidence="20 21" key="1">
    <citation type="submission" date="2015-05" db="EMBL/GenBank/DDBJ databases">
        <authorList>
            <person name="Fogelqvist Johan"/>
        </authorList>
    </citation>
    <scope>NUCLEOTIDE SEQUENCE [LARGE SCALE GENOMIC DNA]</scope>
    <source>
        <strain evidence="18">VL1</strain>
        <strain evidence="19">VL2</strain>
    </source>
</reference>
<dbReference type="GO" id="GO:0046872">
    <property type="term" value="F:metal ion binding"/>
    <property type="evidence" value="ECO:0007669"/>
    <property type="project" value="UniProtKB-KW"/>
</dbReference>
<dbReference type="Proteomes" id="UP000044602">
    <property type="component" value="Unassembled WGS sequence"/>
</dbReference>
<keyword evidence="3" id="KW-0964">Secreted</keyword>
<evidence type="ECO:0000256" key="7">
    <source>
        <dbReference type="ARBA" id="ARBA00023002"/>
    </source>
</evidence>
<evidence type="ECO:0000256" key="10">
    <source>
        <dbReference type="ARBA" id="ARBA00023157"/>
    </source>
</evidence>
<evidence type="ECO:0000256" key="8">
    <source>
        <dbReference type="ARBA" id="ARBA00023008"/>
    </source>
</evidence>
<feature type="non-terminal residue" evidence="19">
    <location>
        <position position="279"/>
    </location>
</feature>
<dbReference type="GO" id="GO:0005576">
    <property type="term" value="C:extracellular region"/>
    <property type="evidence" value="ECO:0007669"/>
    <property type="project" value="UniProtKB-SubCell"/>
</dbReference>
<evidence type="ECO:0000313" key="20">
    <source>
        <dbReference type="Proteomes" id="UP000044602"/>
    </source>
</evidence>
<evidence type="ECO:0000313" key="21">
    <source>
        <dbReference type="Proteomes" id="UP000045706"/>
    </source>
</evidence>
<evidence type="ECO:0000256" key="3">
    <source>
        <dbReference type="ARBA" id="ARBA00022525"/>
    </source>
</evidence>
<dbReference type="InterPro" id="IPR049892">
    <property type="entry name" value="AA9"/>
</dbReference>
<dbReference type="EC" id="1.14.99.56" evidence="15"/>
<evidence type="ECO:0000256" key="16">
    <source>
        <dbReference type="SAM" id="SignalP"/>
    </source>
</evidence>
<comment type="catalytic activity">
    <reaction evidence="14">
        <text>[(1-&gt;4)-beta-D-glucosyl]n+m + reduced acceptor + O2 = 4-dehydro-beta-D-glucosyl-[(1-&gt;4)-beta-D-glucosyl]n-1 + [(1-&gt;4)-beta-D-glucosyl]m + acceptor + H2O.</text>
        <dbReference type="EC" id="1.14.99.56"/>
    </reaction>
</comment>
<organism evidence="19 21">
    <name type="scientific">Verticillium longisporum</name>
    <name type="common">Verticillium dahliae var. longisporum</name>
    <dbReference type="NCBI Taxonomy" id="100787"/>
    <lineage>
        <taxon>Eukaryota</taxon>
        <taxon>Fungi</taxon>
        <taxon>Dikarya</taxon>
        <taxon>Ascomycota</taxon>
        <taxon>Pezizomycotina</taxon>
        <taxon>Sordariomycetes</taxon>
        <taxon>Hypocreomycetidae</taxon>
        <taxon>Glomerellales</taxon>
        <taxon>Plectosphaerellaceae</taxon>
        <taxon>Verticillium</taxon>
    </lineage>
</organism>
<evidence type="ECO:0000256" key="13">
    <source>
        <dbReference type="ARBA" id="ARBA00044502"/>
    </source>
</evidence>
<evidence type="ECO:0000256" key="6">
    <source>
        <dbReference type="ARBA" id="ARBA00023001"/>
    </source>
</evidence>
<evidence type="ECO:0000256" key="5">
    <source>
        <dbReference type="ARBA" id="ARBA00022729"/>
    </source>
</evidence>
<dbReference type="GO" id="GO:0004497">
    <property type="term" value="F:monooxygenase activity"/>
    <property type="evidence" value="ECO:0007669"/>
    <property type="project" value="UniProtKB-KW"/>
</dbReference>
<evidence type="ECO:0000256" key="4">
    <source>
        <dbReference type="ARBA" id="ARBA00022723"/>
    </source>
</evidence>
<dbReference type="InterPro" id="IPR005103">
    <property type="entry name" value="AA9_LPMO"/>
</dbReference>